<evidence type="ECO:0000256" key="1">
    <source>
        <dbReference type="SAM" id="Phobius"/>
    </source>
</evidence>
<gene>
    <name evidence="2" type="ORF">H8S57_02480</name>
</gene>
<feature type="transmembrane region" description="Helical" evidence="1">
    <location>
        <begin position="6"/>
        <end position="30"/>
    </location>
</feature>
<name>A0A8J6JBA3_9FIRM</name>
<keyword evidence="1" id="KW-0812">Transmembrane</keyword>
<protein>
    <submittedName>
        <fullName evidence="2">DUF3784 domain-containing protein</fullName>
    </submittedName>
</protein>
<keyword evidence="1" id="KW-1133">Transmembrane helix</keyword>
<reference evidence="2" key="1">
    <citation type="submission" date="2020-08" db="EMBL/GenBank/DDBJ databases">
        <title>Genome public.</title>
        <authorList>
            <person name="Liu C."/>
            <person name="Sun Q."/>
        </authorList>
    </citation>
    <scope>NUCLEOTIDE SEQUENCE</scope>
    <source>
        <strain evidence="2">NSJ-51</strain>
    </source>
</reference>
<dbReference type="Proteomes" id="UP000661435">
    <property type="component" value="Unassembled WGS sequence"/>
</dbReference>
<dbReference type="RefSeq" id="WP_186906487.1">
    <property type="nucleotide sequence ID" value="NZ_JACOPP010000002.1"/>
</dbReference>
<dbReference type="InterPro" id="IPR017259">
    <property type="entry name" value="UCP037672"/>
</dbReference>
<keyword evidence="3" id="KW-1185">Reference proteome</keyword>
<dbReference type="EMBL" id="JACOPP010000002">
    <property type="protein sequence ID" value="MBC5732593.1"/>
    <property type="molecule type" value="Genomic_DNA"/>
</dbReference>
<accession>A0A8J6JBA3</accession>
<feature type="transmembrane region" description="Helical" evidence="1">
    <location>
        <begin position="76"/>
        <end position="95"/>
    </location>
</feature>
<proteinExistence type="predicted"/>
<feature type="transmembrane region" description="Helical" evidence="1">
    <location>
        <begin position="51"/>
        <end position="70"/>
    </location>
</feature>
<sequence>MLLIVHGIFILLFLTLAAVFFRGKGAFLIAGYNTASPEEKANYDESALCRCMGRLMLALAACWAVIALSAVFDAMILLWVGLALFFLTVVTGVIYRNTSKTVRRK</sequence>
<evidence type="ECO:0000313" key="2">
    <source>
        <dbReference type="EMBL" id="MBC5732593.1"/>
    </source>
</evidence>
<keyword evidence="1" id="KW-0472">Membrane</keyword>
<comment type="caution">
    <text evidence="2">The sequence shown here is derived from an EMBL/GenBank/DDBJ whole genome shotgun (WGS) entry which is preliminary data.</text>
</comment>
<dbReference type="Pfam" id="PF12650">
    <property type="entry name" value="DUF3784"/>
    <property type="match status" value="1"/>
</dbReference>
<evidence type="ECO:0000313" key="3">
    <source>
        <dbReference type="Proteomes" id="UP000661435"/>
    </source>
</evidence>
<organism evidence="2 3">
    <name type="scientific">Lawsonibacter hominis</name>
    <dbReference type="NCBI Taxonomy" id="2763053"/>
    <lineage>
        <taxon>Bacteria</taxon>
        <taxon>Bacillati</taxon>
        <taxon>Bacillota</taxon>
        <taxon>Clostridia</taxon>
        <taxon>Eubacteriales</taxon>
        <taxon>Oscillospiraceae</taxon>
        <taxon>Lawsonibacter</taxon>
    </lineage>
</organism>
<dbReference type="AlphaFoldDB" id="A0A8J6JBA3"/>